<evidence type="ECO:0000256" key="1">
    <source>
        <dbReference type="ARBA" id="ARBA00022553"/>
    </source>
</evidence>
<organism evidence="3 4">
    <name type="scientific">Podilymbus podiceps</name>
    <name type="common">Pied-billed grebe</name>
    <dbReference type="NCBI Taxonomy" id="9252"/>
    <lineage>
        <taxon>Eukaryota</taxon>
        <taxon>Metazoa</taxon>
        <taxon>Chordata</taxon>
        <taxon>Craniata</taxon>
        <taxon>Vertebrata</taxon>
        <taxon>Euteleostomi</taxon>
        <taxon>Archelosauria</taxon>
        <taxon>Archosauria</taxon>
        <taxon>Dinosauria</taxon>
        <taxon>Saurischia</taxon>
        <taxon>Theropoda</taxon>
        <taxon>Coelurosauria</taxon>
        <taxon>Aves</taxon>
        <taxon>Neognathae</taxon>
        <taxon>Neoaves</taxon>
        <taxon>Mirandornithes</taxon>
        <taxon>Podicipediformes</taxon>
        <taxon>Podicipedidae</taxon>
        <taxon>Podilymbus</taxon>
    </lineage>
</organism>
<dbReference type="InterPro" id="IPR041200">
    <property type="entry name" value="FKBP3_BTHB"/>
</dbReference>
<feature type="non-terminal residue" evidence="3">
    <location>
        <position position="1"/>
    </location>
</feature>
<evidence type="ECO:0000313" key="3">
    <source>
        <dbReference type="EMBL" id="NXL43849.1"/>
    </source>
</evidence>
<dbReference type="PANTHER" id="PTHR46493">
    <property type="entry name" value="PEPTIDYL-PROLYL CIS-TRANS ISOMERASE FKBP3"/>
    <property type="match status" value="1"/>
</dbReference>
<keyword evidence="1" id="KW-0597">Phosphoprotein</keyword>
<feature type="non-terminal residue" evidence="3">
    <location>
        <position position="153"/>
    </location>
</feature>
<protein>
    <submittedName>
        <fullName evidence="3">FKBP3 isomerase</fullName>
    </submittedName>
</protein>
<dbReference type="Gene3D" id="1.10.720.80">
    <property type="match status" value="1"/>
</dbReference>
<dbReference type="InterPro" id="IPR043368">
    <property type="entry name" value="FKBP3"/>
</dbReference>
<sequence length="153" mass="17087">AAAGPALFLSAEELRSFFLPKKDIIKFLQEHAAQAFLAEFFLLGQVKNVFLTANKEQLFFAYTQLFHFFLRGRGGGGTDGAEFFLEKAKPAIFLEAKGKAAFFEEAAEEVFFSPPPRGAKGDKTNFFLKGDTVHCFFTGKLQDGFFFDTNIQT</sequence>
<reference evidence="3 4" key="1">
    <citation type="submission" date="2019-09" db="EMBL/GenBank/DDBJ databases">
        <title>Bird 10,000 Genomes (B10K) Project - Family phase.</title>
        <authorList>
            <person name="Zhang G."/>
        </authorList>
    </citation>
    <scope>NUCLEOTIDE SEQUENCE [LARGE SCALE GENOMIC DNA]</scope>
    <source>
        <strain evidence="3">B10K-DU-009-04</strain>
        <tissue evidence="3">Mixed tissue sample</tissue>
    </source>
</reference>
<keyword evidence="3" id="KW-0413">Isomerase</keyword>
<dbReference type="OrthoDB" id="1902587at2759"/>
<proteinExistence type="predicted"/>
<dbReference type="Pfam" id="PF18410">
    <property type="entry name" value="BTHB"/>
    <property type="match status" value="1"/>
</dbReference>
<dbReference type="EMBL" id="VXAO01000137">
    <property type="protein sequence ID" value="NXL43849.1"/>
    <property type="molecule type" value="Genomic_DNA"/>
</dbReference>
<dbReference type="PANTHER" id="PTHR46493:SF1">
    <property type="entry name" value="PEPTIDYL-PROLYL CIS-TRANS ISOMERASE FKBP3"/>
    <property type="match status" value="1"/>
</dbReference>
<gene>
    <name evidence="3" type="primary">Fkbp3</name>
    <name evidence="3" type="ORF">PODPOD_R11250</name>
</gene>
<comment type="caution">
    <text evidence="3">The sequence shown here is derived from an EMBL/GenBank/DDBJ whole genome shotgun (WGS) entry which is preliminary data.</text>
</comment>
<dbReference type="Proteomes" id="UP000555275">
    <property type="component" value="Unassembled WGS sequence"/>
</dbReference>
<evidence type="ECO:0000313" key="4">
    <source>
        <dbReference type="Proteomes" id="UP000555275"/>
    </source>
</evidence>
<name>A0A7L0SPZ7_PODPO</name>
<keyword evidence="4" id="KW-1185">Reference proteome</keyword>
<dbReference type="AlphaFoldDB" id="A0A7L0SPZ7"/>
<accession>A0A7L0SPZ7</accession>
<dbReference type="GO" id="GO:0016853">
    <property type="term" value="F:isomerase activity"/>
    <property type="evidence" value="ECO:0007669"/>
    <property type="project" value="UniProtKB-KW"/>
</dbReference>
<feature type="domain" description="FKBP3 basic tilted helix bundle" evidence="2">
    <location>
        <begin position="11"/>
        <end position="66"/>
    </location>
</feature>
<evidence type="ECO:0000259" key="2">
    <source>
        <dbReference type="Pfam" id="PF18410"/>
    </source>
</evidence>